<evidence type="ECO:0000256" key="8">
    <source>
        <dbReference type="PIRNR" id="PIRNR006351"/>
    </source>
</evidence>
<feature type="transmembrane region" description="Helical" evidence="9">
    <location>
        <begin position="390"/>
        <end position="411"/>
    </location>
</feature>
<keyword evidence="3 8" id="KW-1003">Cell membrane</keyword>
<keyword evidence="2 8" id="KW-0813">Transport</keyword>
<feature type="transmembrane region" description="Helical" evidence="9">
    <location>
        <begin position="28"/>
        <end position="47"/>
    </location>
</feature>
<dbReference type="RefSeq" id="WP_050351636.1">
    <property type="nucleotide sequence ID" value="NZ_BOSN01000006.1"/>
</dbReference>
<dbReference type="PIRSF" id="PIRSF006351">
    <property type="entry name" value="PTS_EIIC-Cellobiose"/>
    <property type="match status" value="1"/>
</dbReference>
<keyword evidence="11" id="KW-1185">Reference proteome</keyword>
<evidence type="ECO:0000256" key="5">
    <source>
        <dbReference type="ARBA" id="ARBA00022692"/>
    </source>
</evidence>
<accession>A0A0L0QKU5</accession>
<dbReference type="Proteomes" id="UP000036780">
    <property type="component" value="Unassembled WGS sequence"/>
</dbReference>
<comment type="caution">
    <text evidence="10">The sequence shown here is derived from an EMBL/GenBank/DDBJ whole genome shotgun (WGS) entry which is preliminary data.</text>
</comment>
<keyword evidence="7 8" id="KW-0472">Membrane</keyword>
<gene>
    <name evidence="10" type="ORF">AFK71_11310</name>
</gene>
<proteinExistence type="predicted"/>
<comment type="subcellular location">
    <subcellularLocation>
        <location evidence="1">Cell membrane</location>
        <topology evidence="1">Multi-pass membrane protein</topology>
    </subcellularLocation>
</comment>
<dbReference type="PROSITE" id="PS51105">
    <property type="entry name" value="PTS_EIIC_TYPE_3"/>
    <property type="match status" value="1"/>
</dbReference>
<dbReference type="InterPro" id="IPR004501">
    <property type="entry name" value="PTS_EIIC_3"/>
</dbReference>
<keyword evidence="5 9" id="KW-0812">Transmembrane</keyword>
<evidence type="ECO:0000313" key="10">
    <source>
        <dbReference type="EMBL" id="KNE19129.1"/>
    </source>
</evidence>
<reference evidence="11" key="1">
    <citation type="submission" date="2015-07" db="EMBL/GenBank/DDBJ databases">
        <title>Fjat-10053 dsm26.</title>
        <authorList>
            <person name="Liu B."/>
            <person name="Wang J."/>
            <person name="Zhu Y."/>
            <person name="Liu G."/>
            <person name="Chen Q."/>
            <person name="Chen Z."/>
            <person name="Lan J."/>
            <person name="Che J."/>
            <person name="Ge C."/>
            <person name="Shi H."/>
            <person name="Pan Z."/>
            <person name="Liu X."/>
        </authorList>
    </citation>
    <scope>NUCLEOTIDE SEQUENCE [LARGE SCALE GENOMIC DNA]</scope>
    <source>
        <strain evidence="11">DSM 26</strain>
    </source>
</reference>
<feature type="transmembrane region" description="Helical" evidence="9">
    <location>
        <begin position="223"/>
        <end position="241"/>
    </location>
</feature>
<feature type="transmembrane region" description="Helical" evidence="9">
    <location>
        <begin position="364"/>
        <end position="384"/>
    </location>
</feature>
<dbReference type="PANTHER" id="PTHR33989:SF11">
    <property type="entry name" value="LICHENAN PERMEASE IIC COMPONENT"/>
    <property type="match status" value="1"/>
</dbReference>
<dbReference type="GeneID" id="66872163"/>
<organism evidence="10 11">
    <name type="scientific">Virgibacillus pantothenticus</name>
    <dbReference type="NCBI Taxonomy" id="1473"/>
    <lineage>
        <taxon>Bacteria</taxon>
        <taxon>Bacillati</taxon>
        <taxon>Bacillota</taxon>
        <taxon>Bacilli</taxon>
        <taxon>Bacillales</taxon>
        <taxon>Bacillaceae</taxon>
        <taxon>Virgibacillus</taxon>
    </lineage>
</organism>
<dbReference type="InterPro" id="IPR051088">
    <property type="entry name" value="PTS_Sugar-EIIC/EIIB"/>
</dbReference>
<dbReference type="Pfam" id="PF02378">
    <property type="entry name" value="PTS_EIIC"/>
    <property type="match status" value="1"/>
</dbReference>
<feature type="transmembrane region" description="Helical" evidence="9">
    <location>
        <begin position="289"/>
        <end position="310"/>
    </location>
</feature>
<feature type="transmembrane region" description="Helical" evidence="9">
    <location>
        <begin position="179"/>
        <end position="203"/>
    </location>
</feature>
<feature type="transmembrane region" description="Helical" evidence="9">
    <location>
        <begin position="103"/>
        <end position="121"/>
    </location>
</feature>
<dbReference type="InterPro" id="IPR003352">
    <property type="entry name" value="PTS_EIIC"/>
</dbReference>
<evidence type="ECO:0000256" key="2">
    <source>
        <dbReference type="ARBA" id="ARBA00022448"/>
    </source>
</evidence>
<dbReference type="AlphaFoldDB" id="A0A0L0QKU5"/>
<evidence type="ECO:0000256" key="3">
    <source>
        <dbReference type="ARBA" id="ARBA00022475"/>
    </source>
</evidence>
<dbReference type="PANTHER" id="PTHR33989">
    <property type="match status" value="1"/>
</dbReference>
<evidence type="ECO:0000256" key="1">
    <source>
        <dbReference type="ARBA" id="ARBA00004651"/>
    </source>
</evidence>
<dbReference type="GO" id="GO:0009401">
    <property type="term" value="P:phosphoenolpyruvate-dependent sugar phosphotransferase system"/>
    <property type="evidence" value="ECO:0007669"/>
    <property type="project" value="InterPro"/>
</dbReference>
<feature type="transmembrane region" description="Helical" evidence="9">
    <location>
        <begin position="330"/>
        <end position="352"/>
    </location>
</feature>
<dbReference type="GO" id="GO:0008982">
    <property type="term" value="F:protein-N(PI)-phosphohistidine-sugar phosphotransferase activity"/>
    <property type="evidence" value="ECO:0007669"/>
    <property type="project" value="UniProtKB-UniRule"/>
</dbReference>
<evidence type="ECO:0000256" key="7">
    <source>
        <dbReference type="ARBA" id="ARBA00023136"/>
    </source>
</evidence>
<sequence>MIEWLENHLMEPLGKIAQNRYLQAIRDAFVIFALPVIITGAIFLIIANPPTSLDWGIINAWEDAVTPIQAQLLFPFNLTFGLMALTVAFGVGYSLAIRYDMDAVMAGILSMLAFFMTAFPVTDITQVPFGEILNYLGGQGLFIAIILGILTTEAMRFLINKGVTFEMPAGVPPYVMRTFRALIPFMIILPLVWAIAWIVWANFEVTLPQLVLDLFSPLVSASNSYWAALGMILLMLILWSIGIHGMNVVSSVAYPFWMTQLAENADAVKAGTEATGIVTEPFFHMFTHIGGSGATLGLVIFMLFSASVQLKQVGKTAIIPSLFNINEPVIFGLPIVLNPILIIPFVLGPAVIVTINYILFATGILPPVVIQPPFTVPIFFGGFIATGGSWLAGLVQIMNGVIATIIYYPFFKKYEKQLVQQEQEEAAETSVN</sequence>
<name>A0A0L0QKU5_VIRPA</name>
<dbReference type="EMBL" id="LGTO01000007">
    <property type="protein sequence ID" value="KNE19129.1"/>
    <property type="molecule type" value="Genomic_DNA"/>
</dbReference>
<dbReference type="NCBIfam" id="TIGR00410">
    <property type="entry name" value="lacE"/>
    <property type="match status" value="1"/>
</dbReference>
<keyword evidence="6 9" id="KW-1133">Transmembrane helix</keyword>
<evidence type="ECO:0000256" key="9">
    <source>
        <dbReference type="SAM" id="Phobius"/>
    </source>
</evidence>
<dbReference type="OrthoDB" id="1641940at2"/>
<feature type="transmembrane region" description="Helical" evidence="9">
    <location>
        <begin position="141"/>
        <end position="159"/>
    </location>
</feature>
<dbReference type="InterPro" id="IPR004796">
    <property type="entry name" value="PTS_IIC_cello"/>
</dbReference>
<dbReference type="GO" id="GO:1901264">
    <property type="term" value="P:carbohydrate derivative transport"/>
    <property type="evidence" value="ECO:0007669"/>
    <property type="project" value="TreeGrafter"/>
</dbReference>
<protein>
    <recommendedName>
        <fullName evidence="8">Permease IIC component</fullName>
    </recommendedName>
</protein>
<comment type="function">
    <text evidence="8">The phosphoenolpyruvate-dependent sugar phosphotransferase system (PTS), a major carbohydrate active -transport system, catalyzes the phosphorylation of incoming sugar substrates concomitant with their translocation across the cell membrane.</text>
</comment>
<dbReference type="GO" id="GO:0005886">
    <property type="term" value="C:plasma membrane"/>
    <property type="evidence" value="ECO:0007669"/>
    <property type="project" value="UniProtKB-SubCell"/>
</dbReference>
<keyword evidence="4 8" id="KW-0762">Sugar transport</keyword>
<evidence type="ECO:0000256" key="4">
    <source>
        <dbReference type="ARBA" id="ARBA00022597"/>
    </source>
</evidence>
<dbReference type="PATRIC" id="fig|1473.5.peg.795"/>
<evidence type="ECO:0000313" key="11">
    <source>
        <dbReference type="Proteomes" id="UP000036780"/>
    </source>
</evidence>
<feature type="transmembrane region" description="Helical" evidence="9">
    <location>
        <begin position="72"/>
        <end position="96"/>
    </location>
</feature>
<evidence type="ECO:0000256" key="6">
    <source>
        <dbReference type="ARBA" id="ARBA00022989"/>
    </source>
</evidence>